<dbReference type="GO" id="GO:0005886">
    <property type="term" value="C:plasma membrane"/>
    <property type="evidence" value="ECO:0007669"/>
    <property type="project" value="UniProtKB-SubCell"/>
</dbReference>
<feature type="transmembrane region" description="Helical" evidence="6">
    <location>
        <begin position="454"/>
        <end position="479"/>
    </location>
</feature>
<dbReference type="PANTHER" id="PTHR30250:SF11">
    <property type="entry name" value="O-ANTIGEN TRANSPORTER-RELATED"/>
    <property type="match status" value="1"/>
</dbReference>
<feature type="transmembrane region" description="Helical" evidence="6">
    <location>
        <begin position="16"/>
        <end position="35"/>
    </location>
</feature>
<dbReference type="PANTHER" id="PTHR30250">
    <property type="entry name" value="PST FAMILY PREDICTED COLANIC ACID TRANSPORTER"/>
    <property type="match status" value="1"/>
</dbReference>
<feature type="transmembrane region" description="Helical" evidence="6">
    <location>
        <begin position="422"/>
        <end position="442"/>
    </location>
</feature>
<feature type="transmembrane region" description="Helical" evidence="6">
    <location>
        <begin position="256"/>
        <end position="278"/>
    </location>
</feature>
<reference evidence="7 8" key="1">
    <citation type="submission" date="2017-01" db="EMBL/GenBank/DDBJ databases">
        <title>Complete genome sequence of esterase-producing bacterium Croceicoccus marinus E4A9.</title>
        <authorList>
            <person name="Wu Y.-H."/>
            <person name="Cheng H."/>
            <person name="Xu L."/>
            <person name="Huo Y.-Y."/>
            <person name="Wang C.-S."/>
            <person name="Xu X.-W."/>
        </authorList>
    </citation>
    <scope>NUCLEOTIDE SEQUENCE [LARGE SCALE GENOMIC DNA]</scope>
    <source>
        <strain evidence="7 8">E4A9</strain>
    </source>
</reference>
<proteinExistence type="predicted"/>
<evidence type="ECO:0000256" key="6">
    <source>
        <dbReference type="SAM" id="Phobius"/>
    </source>
</evidence>
<protein>
    <recommendedName>
        <fullName evidence="9">Oligosaccharide flippase family protein</fullName>
    </recommendedName>
</protein>
<feature type="transmembrane region" description="Helical" evidence="6">
    <location>
        <begin position="390"/>
        <end position="410"/>
    </location>
</feature>
<accession>A0A1Z1FE57</accession>
<feature type="transmembrane region" description="Helical" evidence="6">
    <location>
        <begin position="330"/>
        <end position="353"/>
    </location>
</feature>
<evidence type="ECO:0000256" key="3">
    <source>
        <dbReference type="ARBA" id="ARBA00022692"/>
    </source>
</evidence>
<evidence type="ECO:0000256" key="1">
    <source>
        <dbReference type="ARBA" id="ARBA00004651"/>
    </source>
</evidence>
<keyword evidence="5 6" id="KW-0472">Membrane</keyword>
<keyword evidence="4 6" id="KW-1133">Transmembrane helix</keyword>
<dbReference type="RefSeq" id="WP_066847503.1">
    <property type="nucleotide sequence ID" value="NZ_CP019602.1"/>
</dbReference>
<dbReference type="AlphaFoldDB" id="A0A1Z1FE57"/>
<evidence type="ECO:0000313" key="7">
    <source>
        <dbReference type="EMBL" id="ARU17032.1"/>
    </source>
</evidence>
<keyword evidence="2" id="KW-1003">Cell membrane</keyword>
<feature type="transmembrane region" description="Helical" evidence="6">
    <location>
        <begin position="47"/>
        <end position="65"/>
    </location>
</feature>
<organism evidence="7 8">
    <name type="scientific">Croceicoccus marinus</name>
    <dbReference type="NCBI Taxonomy" id="450378"/>
    <lineage>
        <taxon>Bacteria</taxon>
        <taxon>Pseudomonadati</taxon>
        <taxon>Pseudomonadota</taxon>
        <taxon>Alphaproteobacteria</taxon>
        <taxon>Sphingomonadales</taxon>
        <taxon>Erythrobacteraceae</taxon>
        <taxon>Croceicoccus</taxon>
    </lineage>
</organism>
<evidence type="ECO:0000256" key="4">
    <source>
        <dbReference type="ARBA" id="ARBA00022989"/>
    </source>
</evidence>
<dbReference type="Proteomes" id="UP000195807">
    <property type="component" value="Chromosome"/>
</dbReference>
<keyword evidence="8" id="KW-1185">Reference proteome</keyword>
<feature type="transmembrane region" description="Helical" evidence="6">
    <location>
        <begin position="85"/>
        <end position="115"/>
    </location>
</feature>
<gene>
    <name evidence="7" type="ORF">A9D14_13755</name>
</gene>
<evidence type="ECO:0000256" key="2">
    <source>
        <dbReference type="ARBA" id="ARBA00022475"/>
    </source>
</evidence>
<dbReference type="STRING" id="450378.GCA_001661675_02762"/>
<evidence type="ECO:0000313" key="8">
    <source>
        <dbReference type="Proteomes" id="UP000195807"/>
    </source>
</evidence>
<evidence type="ECO:0000256" key="5">
    <source>
        <dbReference type="ARBA" id="ARBA00023136"/>
    </source>
</evidence>
<dbReference type="InterPro" id="IPR050833">
    <property type="entry name" value="Poly_Biosynth_Transport"/>
</dbReference>
<feature type="transmembrane region" description="Helical" evidence="6">
    <location>
        <begin position="365"/>
        <end position="384"/>
    </location>
</feature>
<feature type="transmembrane region" description="Helical" evidence="6">
    <location>
        <begin position="121"/>
        <end position="143"/>
    </location>
</feature>
<dbReference type="OrthoDB" id="3249502at2"/>
<name>A0A1Z1FE57_9SPHN</name>
<keyword evidence="3 6" id="KW-0812">Transmembrane</keyword>
<feature type="transmembrane region" description="Helical" evidence="6">
    <location>
        <begin position="299"/>
        <end position="318"/>
    </location>
</feature>
<dbReference type="KEGG" id="cman:A9D14_13755"/>
<dbReference type="EMBL" id="CP019602">
    <property type="protein sequence ID" value="ARU17032.1"/>
    <property type="molecule type" value="Genomic_DNA"/>
</dbReference>
<dbReference type="InterPro" id="IPR002797">
    <property type="entry name" value="Polysacc_synth"/>
</dbReference>
<dbReference type="Pfam" id="PF01943">
    <property type="entry name" value="Polysacc_synt"/>
    <property type="match status" value="1"/>
</dbReference>
<comment type="subcellular location">
    <subcellularLocation>
        <location evidence="1">Cell membrane</location>
        <topology evidence="1">Multi-pass membrane protein</topology>
    </subcellularLocation>
</comment>
<feature type="transmembrane region" description="Helical" evidence="6">
    <location>
        <begin position="184"/>
        <end position="203"/>
    </location>
</feature>
<evidence type="ECO:0008006" key="9">
    <source>
        <dbReference type="Google" id="ProtNLM"/>
    </source>
</evidence>
<sequence>MRLGVLRSRVAREAGVYLFGTVLNRIFPFLLLPLYTRAMSPVEFGKWGYAMAILQAMFIVGDMGLDAATTRLFYEEDEAKKRSDFLFVGFVTRIATVLGAGLLLAPIMVLSWGLVTGNELALMPFLPLLIGCMIVQGIVSFNLASARAARNPAQFIRIQVSQSVIQAAASAALVLAGWGAAGPLWGLFIGGTATAIVVGWLFVQAHTPHGPLDWSLSFKLLGYGVRSVPIGVTHWLKRLADRIIIGRLLTMIDLAVYQVAASGIAPLVILLGSFNSAYLPYFYEQRRSGNADLNRLAEIDTIIVAALALIVTGTMMIGPELVRVLAPASYGAAAVLIPPLVLTAFLGGAALQFNKEILFHKRPGIVSTVTTIPALVAVAANVVLIPALGIAAAAWAGAAASALTLVGSVVAMRRLEHTPHRFGLIFAICAITAAAALVFALLSDLPPFAMTSIAYRGSVGLLFAGAVLLAALPSALALASRRRPAAPATGE</sequence>